<dbReference type="InterPro" id="IPR002347">
    <property type="entry name" value="SDR_fam"/>
</dbReference>
<dbReference type="Pfam" id="PF00106">
    <property type="entry name" value="adh_short"/>
    <property type="match status" value="1"/>
</dbReference>
<proteinExistence type="inferred from homology"/>
<dbReference type="EMBL" id="LAZR01000006">
    <property type="protein sequence ID" value="KKO09891.1"/>
    <property type="molecule type" value="Genomic_DNA"/>
</dbReference>
<name>A0A0F9VXY8_9ZZZZ</name>
<dbReference type="PRINTS" id="PR00081">
    <property type="entry name" value="GDHRDH"/>
</dbReference>
<comment type="caution">
    <text evidence="2">The sequence shown here is derived from an EMBL/GenBank/DDBJ whole genome shotgun (WGS) entry which is preliminary data.</text>
</comment>
<comment type="similarity">
    <text evidence="1">Belongs to the short-chain dehydrogenases/reductases (SDR) family.</text>
</comment>
<reference evidence="2" key="1">
    <citation type="journal article" date="2015" name="Nature">
        <title>Complex archaea that bridge the gap between prokaryotes and eukaryotes.</title>
        <authorList>
            <person name="Spang A."/>
            <person name="Saw J.H."/>
            <person name="Jorgensen S.L."/>
            <person name="Zaremba-Niedzwiedzka K."/>
            <person name="Martijn J."/>
            <person name="Lind A.E."/>
            <person name="van Eijk R."/>
            <person name="Schleper C."/>
            <person name="Guy L."/>
            <person name="Ettema T.J."/>
        </authorList>
    </citation>
    <scope>NUCLEOTIDE SEQUENCE</scope>
</reference>
<dbReference type="PANTHER" id="PTHR42760">
    <property type="entry name" value="SHORT-CHAIN DEHYDROGENASES/REDUCTASES FAMILY MEMBER"/>
    <property type="match status" value="1"/>
</dbReference>
<dbReference type="GO" id="GO:0016616">
    <property type="term" value="F:oxidoreductase activity, acting on the CH-OH group of donors, NAD or NADP as acceptor"/>
    <property type="evidence" value="ECO:0007669"/>
    <property type="project" value="TreeGrafter"/>
</dbReference>
<sequence>MTLSLQGRAVIVTGGFGVLGSALTRLLLERGARVAALDLNEVPASLAATADFLPLGKVNLTETGSAEQAMSRVVDTFGHIDAVVNVAGGFAWETFESGSLDTWDRLYQMNVRTAIVSTKAALPHILSAGNGRVVNVSALAANKAGLGVSAYAASKAGVARFTESLAEELKQRDVTVNAVMPSIIDTPTNRADMPDQDFTAWVTPEALAAVIAFLLSAEGQVITGACLPVSGRV</sequence>
<dbReference type="PRINTS" id="PR00080">
    <property type="entry name" value="SDRFAMILY"/>
</dbReference>
<protein>
    <submittedName>
        <fullName evidence="2">Uncharacterized protein</fullName>
    </submittedName>
</protein>
<dbReference type="InterPro" id="IPR036291">
    <property type="entry name" value="NAD(P)-bd_dom_sf"/>
</dbReference>
<dbReference type="AlphaFoldDB" id="A0A0F9VXY8"/>
<evidence type="ECO:0000313" key="2">
    <source>
        <dbReference type="EMBL" id="KKO09891.1"/>
    </source>
</evidence>
<dbReference type="SUPFAM" id="SSF51735">
    <property type="entry name" value="NAD(P)-binding Rossmann-fold domains"/>
    <property type="match status" value="1"/>
</dbReference>
<evidence type="ECO:0000256" key="1">
    <source>
        <dbReference type="ARBA" id="ARBA00006484"/>
    </source>
</evidence>
<accession>A0A0F9VXY8</accession>
<organism evidence="2">
    <name type="scientific">marine sediment metagenome</name>
    <dbReference type="NCBI Taxonomy" id="412755"/>
    <lineage>
        <taxon>unclassified sequences</taxon>
        <taxon>metagenomes</taxon>
        <taxon>ecological metagenomes</taxon>
    </lineage>
</organism>
<dbReference type="InterPro" id="IPR020904">
    <property type="entry name" value="Sc_DH/Rdtase_CS"/>
</dbReference>
<dbReference type="Gene3D" id="3.40.50.720">
    <property type="entry name" value="NAD(P)-binding Rossmann-like Domain"/>
    <property type="match status" value="1"/>
</dbReference>
<gene>
    <name evidence="2" type="ORF">LCGC14_0033930</name>
</gene>
<dbReference type="GO" id="GO:0030497">
    <property type="term" value="P:fatty acid elongation"/>
    <property type="evidence" value="ECO:0007669"/>
    <property type="project" value="TreeGrafter"/>
</dbReference>
<dbReference type="PANTHER" id="PTHR42760:SF135">
    <property type="entry name" value="BLL7886 PROTEIN"/>
    <property type="match status" value="1"/>
</dbReference>
<dbReference type="PROSITE" id="PS00061">
    <property type="entry name" value="ADH_SHORT"/>
    <property type="match status" value="1"/>
</dbReference>